<dbReference type="EMBL" id="FUWM01000009">
    <property type="protein sequence ID" value="SJZ58985.1"/>
    <property type="molecule type" value="Genomic_DNA"/>
</dbReference>
<keyword evidence="2" id="KW-0479">Metal-binding</keyword>
<keyword evidence="10" id="KW-1185">Reference proteome</keyword>
<proteinExistence type="inferred from homology"/>
<name>A0A1T4LWC3_9FIRM</name>
<dbReference type="GO" id="GO:0004222">
    <property type="term" value="F:metalloendopeptidase activity"/>
    <property type="evidence" value="ECO:0007669"/>
    <property type="project" value="InterPro"/>
</dbReference>
<dbReference type="RefSeq" id="WP_078809758.1">
    <property type="nucleotide sequence ID" value="NZ_FUWM01000009.1"/>
</dbReference>
<dbReference type="PANTHER" id="PTHR22726">
    <property type="entry name" value="METALLOENDOPEPTIDASE OMA1"/>
    <property type="match status" value="1"/>
</dbReference>
<keyword evidence="1 6" id="KW-0645">Protease</keyword>
<dbReference type="OrthoDB" id="9810445at2"/>
<organism evidence="9 10">
    <name type="scientific">Selenihalanaerobacter shriftii</name>
    <dbReference type="NCBI Taxonomy" id="142842"/>
    <lineage>
        <taxon>Bacteria</taxon>
        <taxon>Bacillati</taxon>
        <taxon>Bacillota</taxon>
        <taxon>Clostridia</taxon>
        <taxon>Halanaerobiales</taxon>
        <taxon>Halobacteroidaceae</taxon>
        <taxon>Selenihalanaerobacter</taxon>
    </lineage>
</organism>
<dbReference type="InterPro" id="IPR051156">
    <property type="entry name" value="Mito/Outer_Membr_Metalloprot"/>
</dbReference>
<feature type="domain" description="Peptidase M48" evidence="8">
    <location>
        <begin position="57"/>
        <end position="240"/>
    </location>
</feature>
<dbReference type="Proteomes" id="UP000190625">
    <property type="component" value="Unassembled WGS sequence"/>
</dbReference>
<evidence type="ECO:0000256" key="4">
    <source>
        <dbReference type="ARBA" id="ARBA00022833"/>
    </source>
</evidence>
<dbReference type="InterPro" id="IPR001915">
    <property type="entry name" value="Peptidase_M48"/>
</dbReference>
<keyword evidence="7" id="KW-0732">Signal</keyword>
<dbReference type="GO" id="GO:0016020">
    <property type="term" value="C:membrane"/>
    <property type="evidence" value="ECO:0007669"/>
    <property type="project" value="TreeGrafter"/>
</dbReference>
<feature type="chain" id="PRO_5012142791" evidence="7">
    <location>
        <begin position="28"/>
        <end position="388"/>
    </location>
</feature>
<keyword evidence="3 6" id="KW-0378">Hydrolase</keyword>
<accession>A0A1T4LWC3</accession>
<comment type="similarity">
    <text evidence="6">Belongs to the peptidase M48 family.</text>
</comment>
<dbReference type="Pfam" id="PF01435">
    <property type="entry name" value="Peptidase_M48"/>
    <property type="match status" value="1"/>
</dbReference>
<evidence type="ECO:0000256" key="3">
    <source>
        <dbReference type="ARBA" id="ARBA00022801"/>
    </source>
</evidence>
<reference evidence="10" key="1">
    <citation type="submission" date="2017-02" db="EMBL/GenBank/DDBJ databases">
        <authorList>
            <person name="Varghese N."/>
            <person name="Submissions S."/>
        </authorList>
    </citation>
    <scope>NUCLEOTIDE SEQUENCE [LARGE SCALE GENOMIC DNA]</scope>
    <source>
        <strain evidence="10">ATCC BAA-73</strain>
    </source>
</reference>
<evidence type="ECO:0000313" key="9">
    <source>
        <dbReference type="EMBL" id="SJZ58985.1"/>
    </source>
</evidence>
<evidence type="ECO:0000256" key="5">
    <source>
        <dbReference type="ARBA" id="ARBA00023049"/>
    </source>
</evidence>
<keyword evidence="5 6" id="KW-0482">Metalloprotease</keyword>
<dbReference type="STRING" id="142842.SAMN02745118_01274"/>
<gene>
    <name evidence="9" type="ORF">SAMN02745118_01274</name>
</gene>
<evidence type="ECO:0000313" key="10">
    <source>
        <dbReference type="Proteomes" id="UP000190625"/>
    </source>
</evidence>
<evidence type="ECO:0000256" key="6">
    <source>
        <dbReference type="RuleBase" id="RU003983"/>
    </source>
</evidence>
<feature type="signal peptide" evidence="7">
    <location>
        <begin position="1"/>
        <end position="27"/>
    </location>
</feature>
<protein>
    <submittedName>
        <fullName evidence="9">Peptidase family M48</fullName>
    </submittedName>
</protein>
<dbReference type="GO" id="GO:0051603">
    <property type="term" value="P:proteolysis involved in protein catabolic process"/>
    <property type="evidence" value="ECO:0007669"/>
    <property type="project" value="TreeGrafter"/>
</dbReference>
<evidence type="ECO:0000259" key="8">
    <source>
        <dbReference type="Pfam" id="PF01435"/>
    </source>
</evidence>
<dbReference type="CDD" id="cd07324">
    <property type="entry name" value="M48C_Oma1-like"/>
    <property type="match status" value="1"/>
</dbReference>
<dbReference type="GO" id="GO:0046872">
    <property type="term" value="F:metal ion binding"/>
    <property type="evidence" value="ECO:0007669"/>
    <property type="project" value="UniProtKB-KW"/>
</dbReference>
<sequence length="388" mass="44569">MRNVKKKWLIFSLLIIFLLLNSLSASAVSDLEKEVAKNNLEKYSKEYGWLELKPKIQKRVYKVFDSLAVNAEKDASDLDFKLYIADTKKINAVYLGNGYLVLYKGLIDDLENNNQLAAVLAHELGHGVNDDIQDSIDLIQGIKLGTVLIDLAKDGKVNQKKPDFITALSMQLLQKGYSRKQEREADKYSVFLTKESGYNPQGTIGLMKVLQKKSTGGNSKLLEIFSDHPNTDNRIDYLSNLVNKIESAEKLYYSPISTARRLTKGLLTDDINMMYSTYSQRVQNKISLDEFKRRKDLQKIRKRISKMKKEYKIGYSIEIRNQVEGTARVAISYLNTNVKKVEIKELKKDENEIKKKMKFDDNKIIISLAIDLIKERYGWKVIKGPVIY</sequence>
<evidence type="ECO:0000256" key="7">
    <source>
        <dbReference type="SAM" id="SignalP"/>
    </source>
</evidence>
<dbReference type="PANTHER" id="PTHR22726:SF1">
    <property type="entry name" value="METALLOENDOPEPTIDASE OMA1, MITOCHONDRIAL"/>
    <property type="match status" value="1"/>
</dbReference>
<dbReference type="Gene3D" id="3.30.2010.10">
    <property type="entry name" value="Metalloproteases ('zincins'), catalytic domain"/>
    <property type="match status" value="1"/>
</dbReference>
<dbReference type="AlphaFoldDB" id="A0A1T4LWC3"/>
<evidence type="ECO:0000256" key="1">
    <source>
        <dbReference type="ARBA" id="ARBA00022670"/>
    </source>
</evidence>
<evidence type="ECO:0000256" key="2">
    <source>
        <dbReference type="ARBA" id="ARBA00022723"/>
    </source>
</evidence>
<comment type="cofactor">
    <cofactor evidence="6">
        <name>Zn(2+)</name>
        <dbReference type="ChEBI" id="CHEBI:29105"/>
    </cofactor>
    <text evidence="6">Binds 1 zinc ion per subunit.</text>
</comment>
<keyword evidence="4 6" id="KW-0862">Zinc</keyword>